<feature type="domain" description="GPR180/TMEM145 transmembrane" evidence="9">
    <location>
        <begin position="200"/>
        <end position="418"/>
    </location>
</feature>
<keyword evidence="4 7" id="KW-0472">Membrane</keyword>
<reference evidence="12" key="1">
    <citation type="submission" date="2020-01" db="EMBL/GenBank/DDBJ databases">
        <title>Draft genome sequence of the Termite Coptotermes fromosanus.</title>
        <authorList>
            <person name="Itakura S."/>
            <person name="Yosikawa Y."/>
            <person name="Umezawa K."/>
        </authorList>
    </citation>
    <scope>NUCLEOTIDE SEQUENCE [LARGE SCALE GENOMIC DNA]</scope>
</reference>
<keyword evidence="12" id="KW-1185">Reference proteome</keyword>
<feature type="transmembrane region" description="Helical" evidence="7">
    <location>
        <begin position="368"/>
        <end position="390"/>
    </location>
</feature>
<comment type="caution">
    <text evidence="11">The sequence shown here is derived from an EMBL/GenBank/DDBJ whole genome shotgun (WGS) entry which is preliminary data.</text>
</comment>
<evidence type="ECO:0000313" key="12">
    <source>
        <dbReference type="Proteomes" id="UP000502823"/>
    </source>
</evidence>
<proteinExistence type="predicted"/>
<evidence type="ECO:0000256" key="2">
    <source>
        <dbReference type="ARBA" id="ARBA00022692"/>
    </source>
</evidence>
<feature type="signal peptide" evidence="8">
    <location>
        <begin position="1"/>
        <end position="29"/>
    </location>
</feature>
<evidence type="ECO:0000256" key="1">
    <source>
        <dbReference type="ARBA" id="ARBA00004141"/>
    </source>
</evidence>
<keyword evidence="5" id="KW-0325">Glycoprotein</keyword>
<evidence type="ECO:0000259" key="9">
    <source>
        <dbReference type="Pfam" id="PF10192"/>
    </source>
</evidence>
<sequence>MQGGQTLNIREVVFLLLLPICSLFEMTSSKYVEGHISTAENWAFVARFCLMSEKGQLEYMIEYDVEYAVQNLLLYYDSDTQWPAVYKTSKTCLEKESVLNVTLNQVINLTAVEPIRLLSGCVFHNSTQNKTGWLRCHNIRKFRSARERWWFLAISNCNATKGLSMRYKFVMTNGKPGDYWHEHFSADEIYILPNLLASCIAYLLMIVAIVMCTVELKARQLFHTTYKLFVVSVLLQEMGNILQSAAYLKYALDGIGFPRTKTLGRVFESASEIVYLLLLLLLAKGFTVTRGRLRLASSIKLTIFMCLYCVTYTVLFVYERQFFDPGEVLYLYESPPGYGLIVLRVIAWWMFMYSTLFTLKHYPEKARFYYPFNIIGSMWFMAGPLFILAANNLIDKWVRESVVCGMLHSIALIGHILFLCLTLPSRANKVFPYHVRTTQVGVMQVQQVTDPDSTFPFSHHQYAPSAPPRPCPNMQPLVGEWVTDVPFELFTVSHSVTTDPISRPTAPKPQDTGDATHTFQQSYPRPLPEHYDAFIAPSHVTRI</sequence>
<dbReference type="PANTHER" id="PTHR23252:SF24">
    <property type="entry name" value="TRANSMEMBRANE PROTEIN 145"/>
    <property type="match status" value="1"/>
</dbReference>
<dbReference type="Proteomes" id="UP000502823">
    <property type="component" value="Unassembled WGS sequence"/>
</dbReference>
<feature type="transmembrane region" description="Helical" evidence="7">
    <location>
        <begin position="228"/>
        <end position="250"/>
    </location>
</feature>
<feature type="region of interest" description="Disordered" evidence="6">
    <location>
        <begin position="498"/>
        <end position="523"/>
    </location>
</feature>
<feature type="transmembrane region" description="Helical" evidence="7">
    <location>
        <begin position="338"/>
        <end position="356"/>
    </location>
</feature>
<dbReference type="EMBL" id="BLKM01004375">
    <property type="protein sequence ID" value="GFG31189.1"/>
    <property type="molecule type" value="Genomic_DNA"/>
</dbReference>
<dbReference type="InterPro" id="IPR019336">
    <property type="entry name" value="GPR180/TMEM145_TM"/>
</dbReference>
<organism evidence="11 12">
    <name type="scientific">Coptotermes formosanus</name>
    <name type="common">Formosan subterranean termite</name>
    <dbReference type="NCBI Taxonomy" id="36987"/>
    <lineage>
        <taxon>Eukaryota</taxon>
        <taxon>Metazoa</taxon>
        <taxon>Ecdysozoa</taxon>
        <taxon>Arthropoda</taxon>
        <taxon>Hexapoda</taxon>
        <taxon>Insecta</taxon>
        <taxon>Pterygota</taxon>
        <taxon>Neoptera</taxon>
        <taxon>Polyneoptera</taxon>
        <taxon>Dictyoptera</taxon>
        <taxon>Blattodea</taxon>
        <taxon>Blattoidea</taxon>
        <taxon>Termitoidae</taxon>
        <taxon>Rhinotermitidae</taxon>
        <taxon>Coptotermes</taxon>
    </lineage>
</organism>
<dbReference type="InParanoid" id="A0A6L2PF82"/>
<evidence type="ECO:0000259" key="10">
    <source>
        <dbReference type="Pfam" id="PF21892"/>
    </source>
</evidence>
<comment type="subcellular location">
    <subcellularLocation>
        <location evidence="1">Membrane</location>
        <topology evidence="1">Multi-pass membrane protein</topology>
    </subcellularLocation>
</comment>
<feature type="transmembrane region" description="Helical" evidence="7">
    <location>
        <begin position="189"/>
        <end position="216"/>
    </location>
</feature>
<dbReference type="PANTHER" id="PTHR23252">
    <property type="entry name" value="INTIMAL THICKNESS RECEPTOR-RELATED"/>
    <property type="match status" value="1"/>
</dbReference>
<keyword evidence="3 7" id="KW-1133">Transmembrane helix</keyword>
<evidence type="ECO:0000256" key="7">
    <source>
        <dbReference type="SAM" id="Phobius"/>
    </source>
</evidence>
<keyword evidence="2 7" id="KW-0812">Transmembrane</keyword>
<feature type="transmembrane region" description="Helical" evidence="7">
    <location>
        <begin position="270"/>
        <end position="289"/>
    </location>
</feature>
<evidence type="ECO:0000256" key="5">
    <source>
        <dbReference type="ARBA" id="ARBA00023180"/>
    </source>
</evidence>
<feature type="compositionally biased region" description="Polar residues" evidence="6">
    <location>
        <begin position="513"/>
        <end position="523"/>
    </location>
</feature>
<dbReference type="GO" id="GO:0007186">
    <property type="term" value="P:G protein-coupled receptor signaling pathway"/>
    <property type="evidence" value="ECO:0007669"/>
    <property type="project" value="InterPro"/>
</dbReference>
<feature type="domain" description="GPR180-like N-terminal" evidence="10">
    <location>
        <begin position="32"/>
        <end position="167"/>
    </location>
</feature>
<gene>
    <name evidence="11" type="ORF">Cfor_07610</name>
</gene>
<dbReference type="InterPro" id="IPR047831">
    <property type="entry name" value="GPR180/TMEM145"/>
</dbReference>
<dbReference type="Pfam" id="PF21892">
    <property type="entry name" value="TMEM145_N"/>
    <property type="match status" value="1"/>
</dbReference>
<name>A0A6L2PF82_COPFO</name>
<protein>
    <submittedName>
        <fullName evidence="11">Uncharacterized protein</fullName>
    </submittedName>
</protein>
<evidence type="ECO:0000256" key="8">
    <source>
        <dbReference type="SAM" id="SignalP"/>
    </source>
</evidence>
<feature type="chain" id="PRO_5026671634" evidence="8">
    <location>
        <begin position="30"/>
        <end position="543"/>
    </location>
</feature>
<dbReference type="InterPro" id="IPR053880">
    <property type="entry name" value="GPR180-like_N"/>
</dbReference>
<dbReference type="GO" id="GO:0019236">
    <property type="term" value="P:response to pheromone"/>
    <property type="evidence" value="ECO:0007669"/>
    <property type="project" value="InterPro"/>
</dbReference>
<evidence type="ECO:0000256" key="6">
    <source>
        <dbReference type="SAM" id="MobiDB-lite"/>
    </source>
</evidence>
<evidence type="ECO:0000313" key="11">
    <source>
        <dbReference type="EMBL" id="GFG31189.1"/>
    </source>
</evidence>
<evidence type="ECO:0000256" key="3">
    <source>
        <dbReference type="ARBA" id="ARBA00022989"/>
    </source>
</evidence>
<dbReference type="GO" id="GO:0016020">
    <property type="term" value="C:membrane"/>
    <property type="evidence" value="ECO:0007669"/>
    <property type="project" value="UniProtKB-SubCell"/>
</dbReference>
<dbReference type="AlphaFoldDB" id="A0A6L2PF82"/>
<dbReference type="OrthoDB" id="205745at2759"/>
<evidence type="ECO:0000256" key="4">
    <source>
        <dbReference type="ARBA" id="ARBA00023136"/>
    </source>
</evidence>
<accession>A0A6L2PF82</accession>
<feature type="transmembrane region" description="Helical" evidence="7">
    <location>
        <begin position="402"/>
        <end position="423"/>
    </location>
</feature>
<dbReference type="Pfam" id="PF10192">
    <property type="entry name" value="GPR180-TMEM145_TM"/>
    <property type="match status" value="1"/>
</dbReference>
<feature type="transmembrane region" description="Helical" evidence="7">
    <location>
        <begin position="301"/>
        <end position="318"/>
    </location>
</feature>
<keyword evidence="8" id="KW-0732">Signal</keyword>